<dbReference type="PROSITE" id="PS51371">
    <property type="entry name" value="CBS"/>
    <property type="match status" value="1"/>
</dbReference>
<evidence type="ECO:0000259" key="3">
    <source>
        <dbReference type="PROSITE" id="PS51371"/>
    </source>
</evidence>
<keyword evidence="1" id="KW-0677">Repeat</keyword>
<dbReference type="Gene3D" id="3.90.1280.20">
    <property type="match status" value="1"/>
</dbReference>
<dbReference type="PANTHER" id="PTHR48108">
    <property type="entry name" value="CBS DOMAIN-CONTAINING PROTEIN CBSX2, CHLOROPLASTIC"/>
    <property type="match status" value="1"/>
</dbReference>
<proteinExistence type="predicted"/>
<dbReference type="AlphaFoldDB" id="A0AA42C6W1"/>
<evidence type="ECO:0000256" key="1">
    <source>
        <dbReference type="ARBA" id="ARBA00022737"/>
    </source>
</evidence>
<name>A0AA42C6W1_9BACT</name>
<dbReference type="InterPro" id="IPR000644">
    <property type="entry name" value="CBS_dom"/>
</dbReference>
<sequence length="311" mass="36000">MKKEQAENPELGYYFTNENILVFSEPVLLDELVQQLLVNLAVTVGIGHIVQTRKHYLEKHKEYHIRKFNPYISVLHFRINFNGKMHIAMAVTKSGIESPRPTHAKNPGIFVLLVTPHNRPDLLYRVLPAIRQMSEDVVLIKNVLDESNTTSIWEQINKQNFQLSPYVMAQDVMVPPRNAVQDTDNLEKAIDLLIMYQCRCLPVVDRENELIGEVSLEELLKICFPRHILWMDDITPILQFETFRNILNNESSTWLTEIMNYRVATVQWDDPAVKAAIGMTKLSTEHVYVLRNRTLVGLVTIKNLANMILRK</sequence>
<dbReference type="Pfam" id="PF00571">
    <property type="entry name" value="CBS"/>
    <property type="match status" value="1"/>
</dbReference>
<dbReference type="PANTHER" id="PTHR48108:SF26">
    <property type="entry name" value="CBS DOMAIN-CONTAINING PROTEIN DDB_G0289609"/>
    <property type="match status" value="1"/>
</dbReference>
<reference evidence="4" key="1">
    <citation type="submission" date="2022-10" db="EMBL/GenBank/DDBJ databases">
        <title>Gaoshiqiia sediminis gen. nov., sp. nov., isolated from coastal sediment.</title>
        <authorList>
            <person name="Yu W.X."/>
            <person name="Mu D.S."/>
            <person name="Du J.Z."/>
            <person name="Liang Y.Q."/>
        </authorList>
    </citation>
    <scope>NUCLEOTIDE SEQUENCE</scope>
    <source>
        <strain evidence="4">A06</strain>
    </source>
</reference>
<keyword evidence="5" id="KW-1185">Reference proteome</keyword>
<gene>
    <name evidence="4" type="ORF">N2K84_16550</name>
</gene>
<comment type="caution">
    <text evidence="4">The sequence shown here is derived from an EMBL/GenBank/DDBJ whole genome shotgun (WGS) entry which is preliminary data.</text>
</comment>
<keyword evidence="2" id="KW-0129">CBS domain</keyword>
<dbReference type="EMBL" id="JAPAAF010000034">
    <property type="protein sequence ID" value="MCW0484353.1"/>
    <property type="molecule type" value="Genomic_DNA"/>
</dbReference>
<dbReference type="InterPro" id="IPR046342">
    <property type="entry name" value="CBS_dom_sf"/>
</dbReference>
<evidence type="ECO:0000256" key="2">
    <source>
        <dbReference type="PROSITE-ProRule" id="PRU00703"/>
    </source>
</evidence>
<dbReference type="RefSeq" id="WP_282592946.1">
    <property type="nucleotide sequence ID" value="NZ_JAPAAF010000034.1"/>
</dbReference>
<dbReference type="InterPro" id="IPR051462">
    <property type="entry name" value="CBS_domain-containing"/>
</dbReference>
<accession>A0AA42C6W1</accession>
<dbReference type="Gene3D" id="3.10.580.10">
    <property type="entry name" value="CBS-domain"/>
    <property type="match status" value="1"/>
</dbReference>
<protein>
    <submittedName>
        <fullName evidence="4">CBS domain-containing protein</fullName>
    </submittedName>
</protein>
<feature type="domain" description="CBS" evidence="3">
    <location>
        <begin position="173"/>
        <end position="229"/>
    </location>
</feature>
<evidence type="ECO:0000313" key="5">
    <source>
        <dbReference type="Proteomes" id="UP001163821"/>
    </source>
</evidence>
<dbReference type="CDD" id="cd02205">
    <property type="entry name" value="CBS_pair_SF"/>
    <property type="match status" value="1"/>
</dbReference>
<dbReference type="Proteomes" id="UP001163821">
    <property type="component" value="Unassembled WGS sequence"/>
</dbReference>
<evidence type="ECO:0000313" key="4">
    <source>
        <dbReference type="EMBL" id="MCW0484353.1"/>
    </source>
</evidence>
<organism evidence="4 5">
    <name type="scientific">Gaoshiqia sediminis</name>
    <dbReference type="NCBI Taxonomy" id="2986998"/>
    <lineage>
        <taxon>Bacteria</taxon>
        <taxon>Pseudomonadati</taxon>
        <taxon>Bacteroidota</taxon>
        <taxon>Bacteroidia</taxon>
        <taxon>Marinilabiliales</taxon>
        <taxon>Prolixibacteraceae</taxon>
        <taxon>Gaoshiqia</taxon>
    </lineage>
</organism>
<dbReference type="SUPFAM" id="SSF54631">
    <property type="entry name" value="CBS-domain pair"/>
    <property type="match status" value="1"/>
</dbReference>